<gene>
    <name evidence="2" type="ORF">CEN44_16365</name>
</gene>
<reference evidence="2 3" key="1">
    <citation type="submission" date="2017-08" db="EMBL/GenBank/DDBJ databases">
        <title>Genomes of Fischerella (Mastigocladus) sp. strains.</title>
        <authorList>
            <person name="Miller S.R."/>
        </authorList>
    </citation>
    <scope>NUCLEOTIDE SEQUENCE [LARGE SCALE GENOMIC DNA]</scope>
    <source>
        <strain evidence="2 3">CCMEE 5323</strain>
    </source>
</reference>
<comment type="caution">
    <text evidence="2">The sequence shown here is derived from an EMBL/GenBank/DDBJ whole genome shotgun (WGS) entry which is preliminary data.</text>
</comment>
<dbReference type="InterPro" id="IPR000073">
    <property type="entry name" value="AB_hydrolase_1"/>
</dbReference>
<keyword evidence="2" id="KW-0378">Hydrolase</keyword>
<dbReference type="PANTHER" id="PTHR43798:SF33">
    <property type="entry name" value="HYDROLASE, PUTATIVE (AFU_ORTHOLOGUE AFUA_2G14860)-RELATED"/>
    <property type="match status" value="1"/>
</dbReference>
<dbReference type="AlphaFoldDB" id="A0A2N6K0X1"/>
<evidence type="ECO:0000313" key="2">
    <source>
        <dbReference type="EMBL" id="PLZ87988.1"/>
    </source>
</evidence>
<proteinExistence type="predicted"/>
<sequence length="271" mass="30504">MNLPKGRLQSHYTTVDGLIIHARRSQEPLPESTPVVILVHGVVVSSRYMIPAAELLAPYYQVYAPDFPGYGESEKPKHVLDLPELANILCRWMDAVGIERATMLGNSFGCQVITEFGLRYPDRLERAVLQGPTIDRHARNLPQQLWRFMLNAPLEDPSQGPLQAYDYWLAGLPRIVRTIQIALSDCIETKLPYLHVPTLVVRGQEDPVVSQQWAEEVVNLLPNARLVVIPGGGHTLNYSAPLELSRVTRAFIDATRSQLLEKERLDENTLL</sequence>
<dbReference type="EMBL" id="NRQW01000365">
    <property type="protein sequence ID" value="PLZ87988.1"/>
    <property type="molecule type" value="Genomic_DNA"/>
</dbReference>
<dbReference type="GO" id="GO:0016020">
    <property type="term" value="C:membrane"/>
    <property type="evidence" value="ECO:0007669"/>
    <property type="project" value="TreeGrafter"/>
</dbReference>
<dbReference type="PANTHER" id="PTHR43798">
    <property type="entry name" value="MONOACYLGLYCEROL LIPASE"/>
    <property type="match status" value="1"/>
</dbReference>
<dbReference type="InterPro" id="IPR050266">
    <property type="entry name" value="AB_hydrolase_sf"/>
</dbReference>
<dbReference type="SUPFAM" id="SSF53474">
    <property type="entry name" value="alpha/beta-Hydrolases"/>
    <property type="match status" value="1"/>
</dbReference>
<dbReference type="GO" id="GO:0046464">
    <property type="term" value="P:acylglycerol catabolic process"/>
    <property type="evidence" value="ECO:0007669"/>
    <property type="project" value="TreeGrafter"/>
</dbReference>
<dbReference type="Proteomes" id="UP000235036">
    <property type="component" value="Unassembled WGS sequence"/>
</dbReference>
<dbReference type="InterPro" id="IPR029058">
    <property type="entry name" value="AB_hydrolase_fold"/>
</dbReference>
<name>A0A2N6K0X1_FISMU</name>
<accession>A0A2N6K0X1</accession>
<dbReference type="PRINTS" id="PR00111">
    <property type="entry name" value="ABHYDROLASE"/>
</dbReference>
<feature type="domain" description="AB hydrolase-1" evidence="1">
    <location>
        <begin position="36"/>
        <end position="244"/>
    </location>
</feature>
<evidence type="ECO:0000259" key="1">
    <source>
        <dbReference type="Pfam" id="PF12697"/>
    </source>
</evidence>
<dbReference type="Gene3D" id="3.40.50.1820">
    <property type="entry name" value="alpha/beta hydrolase"/>
    <property type="match status" value="1"/>
</dbReference>
<keyword evidence="3" id="KW-1185">Reference proteome</keyword>
<evidence type="ECO:0000313" key="3">
    <source>
        <dbReference type="Proteomes" id="UP000235036"/>
    </source>
</evidence>
<dbReference type="GO" id="GO:0047372">
    <property type="term" value="F:monoacylglycerol lipase activity"/>
    <property type="evidence" value="ECO:0007669"/>
    <property type="project" value="TreeGrafter"/>
</dbReference>
<protein>
    <submittedName>
        <fullName evidence="2">Alpha/beta hydrolase</fullName>
    </submittedName>
</protein>
<dbReference type="Pfam" id="PF12697">
    <property type="entry name" value="Abhydrolase_6"/>
    <property type="match status" value="1"/>
</dbReference>
<dbReference type="RefSeq" id="WP_016868782.1">
    <property type="nucleotide sequence ID" value="NZ_CAWNVR010000472.1"/>
</dbReference>
<organism evidence="2 3">
    <name type="scientific">Fischerella muscicola CCMEE 5323</name>
    <dbReference type="NCBI Taxonomy" id="2019572"/>
    <lineage>
        <taxon>Bacteria</taxon>
        <taxon>Bacillati</taxon>
        <taxon>Cyanobacteriota</taxon>
        <taxon>Cyanophyceae</taxon>
        <taxon>Nostocales</taxon>
        <taxon>Hapalosiphonaceae</taxon>
        <taxon>Fischerella</taxon>
    </lineage>
</organism>